<feature type="domain" description="BED-type" evidence="5">
    <location>
        <begin position="27"/>
        <end position="80"/>
    </location>
</feature>
<evidence type="ECO:0000256" key="3">
    <source>
        <dbReference type="ARBA" id="ARBA00022833"/>
    </source>
</evidence>
<proteinExistence type="predicted"/>
<feature type="non-terminal residue" evidence="6">
    <location>
        <position position="88"/>
    </location>
</feature>
<feature type="non-terminal residue" evidence="6">
    <location>
        <position position="1"/>
    </location>
</feature>
<accession>A0A9N9ITT2</accession>
<evidence type="ECO:0000313" key="7">
    <source>
        <dbReference type="Proteomes" id="UP000789342"/>
    </source>
</evidence>
<evidence type="ECO:0000256" key="1">
    <source>
        <dbReference type="ARBA" id="ARBA00022723"/>
    </source>
</evidence>
<comment type="caution">
    <text evidence="6">The sequence shown here is derived from an EMBL/GenBank/DDBJ whole genome shotgun (WGS) entry which is preliminary data.</text>
</comment>
<gene>
    <name evidence="6" type="ORF">AMORRO_LOCUS15166</name>
</gene>
<dbReference type="PROSITE" id="PS50808">
    <property type="entry name" value="ZF_BED"/>
    <property type="match status" value="1"/>
</dbReference>
<evidence type="ECO:0000259" key="5">
    <source>
        <dbReference type="PROSITE" id="PS50808"/>
    </source>
</evidence>
<dbReference type="InterPro" id="IPR003656">
    <property type="entry name" value="Znf_BED"/>
</dbReference>
<sequence>EISSDTIMSKVLNDTNAILTSDKKRGRPEDTIWKHMNKTRLGDGHSKAQCIYCKKEWARGKIDELKLHLAKECLKSFFNLKISYFEEL</sequence>
<dbReference type="OrthoDB" id="2439111at2759"/>
<keyword evidence="1" id="KW-0479">Metal-binding</keyword>
<dbReference type="GO" id="GO:0003677">
    <property type="term" value="F:DNA binding"/>
    <property type="evidence" value="ECO:0007669"/>
    <property type="project" value="InterPro"/>
</dbReference>
<keyword evidence="2 4" id="KW-0863">Zinc-finger</keyword>
<dbReference type="Proteomes" id="UP000789342">
    <property type="component" value="Unassembled WGS sequence"/>
</dbReference>
<keyword evidence="7" id="KW-1185">Reference proteome</keyword>
<evidence type="ECO:0000256" key="2">
    <source>
        <dbReference type="ARBA" id="ARBA00022771"/>
    </source>
</evidence>
<dbReference type="Pfam" id="PF02892">
    <property type="entry name" value="zf-BED"/>
    <property type="match status" value="1"/>
</dbReference>
<dbReference type="EMBL" id="CAJVPV010034014">
    <property type="protein sequence ID" value="CAG8748073.1"/>
    <property type="molecule type" value="Genomic_DNA"/>
</dbReference>
<reference evidence="6" key="1">
    <citation type="submission" date="2021-06" db="EMBL/GenBank/DDBJ databases">
        <authorList>
            <person name="Kallberg Y."/>
            <person name="Tangrot J."/>
            <person name="Rosling A."/>
        </authorList>
    </citation>
    <scope>NUCLEOTIDE SEQUENCE</scope>
    <source>
        <strain evidence="6">CL551</strain>
    </source>
</reference>
<dbReference type="GO" id="GO:0008270">
    <property type="term" value="F:zinc ion binding"/>
    <property type="evidence" value="ECO:0007669"/>
    <property type="project" value="UniProtKB-KW"/>
</dbReference>
<keyword evidence="3" id="KW-0862">Zinc</keyword>
<dbReference type="AlphaFoldDB" id="A0A9N9ITT2"/>
<evidence type="ECO:0000256" key="4">
    <source>
        <dbReference type="PROSITE-ProRule" id="PRU00027"/>
    </source>
</evidence>
<protein>
    <submittedName>
        <fullName evidence="6">13723_t:CDS:1</fullName>
    </submittedName>
</protein>
<evidence type="ECO:0000313" key="6">
    <source>
        <dbReference type="EMBL" id="CAG8748073.1"/>
    </source>
</evidence>
<organism evidence="6 7">
    <name type="scientific">Acaulospora morrowiae</name>
    <dbReference type="NCBI Taxonomy" id="94023"/>
    <lineage>
        <taxon>Eukaryota</taxon>
        <taxon>Fungi</taxon>
        <taxon>Fungi incertae sedis</taxon>
        <taxon>Mucoromycota</taxon>
        <taxon>Glomeromycotina</taxon>
        <taxon>Glomeromycetes</taxon>
        <taxon>Diversisporales</taxon>
        <taxon>Acaulosporaceae</taxon>
        <taxon>Acaulospora</taxon>
    </lineage>
</organism>
<name>A0A9N9ITT2_9GLOM</name>